<gene>
    <name evidence="1" type="ORF">LRLP16767_LRLP167_01043</name>
</gene>
<name>A0A0U5K0Q4_LIMRT</name>
<organism evidence="1">
    <name type="scientific">Limosilactobacillus reuteri</name>
    <name type="common">Lactobacillus reuteri</name>
    <dbReference type="NCBI Taxonomy" id="1598"/>
    <lineage>
        <taxon>Bacteria</taxon>
        <taxon>Bacillati</taxon>
        <taxon>Bacillota</taxon>
        <taxon>Bacilli</taxon>
        <taxon>Lactobacillales</taxon>
        <taxon>Lactobacillaceae</taxon>
        <taxon>Limosilactobacillus</taxon>
    </lineage>
</organism>
<protein>
    <submittedName>
        <fullName evidence="1">Uncharacterized protein</fullName>
    </submittedName>
</protein>
<proteinExistence type="predicted"/>
<reference evidence="1" key="1">
    <citation type="submission" date="2015-10" db="EMBL/GenBank/DDBJ databases">
        <authorList>
            <person name="Gilbert D.G."/>
        </authorList>
    </citation>
    <scope>NUCLEOTIDE SEQUENCE</scope>
    <source>
        <strain evidence="1">Lp167-67</strain>
    </source>
</reference>
<dbReference type="EMBL" id="LN887758">
    <property type="protein sequence ID" value="CUR43245.1"/>
    <property type="molecule type" value="Genomic_DNA"/>
</dbReference>
<accession>A0A0U5K0Q4</accession>
<evidence type="ECO:0000313" key="1">
    <source>
        <dbReference type="EMBL" id="CUR43245.1"/>
    </source>
</evidence>
<sequence length="207" mass="23683">MARDIPQVSVLYDIEERMAQCEPSSDDKLMLSVDGVKYDVPYSDIDCLSDDEIELVREMNSKDAQAIELVRTTDEPLPFIGAYNRDLALKGCTFDWSGNVWGKTGRLRATAHGGNGYLQIENVGIHRRLYAEFLERANGEKYAIERILFNQWDYFQVHHMTGNHNTLSDNCLTNLKLVDTRKHSLYTALIGEIKREIRAREKVGVLI</sequence>
<dbReference type="AlphaFoldDB" id="A0A0U5K0Q4"/>
<dbReference type="RefSeq" id="WP_339111756.1">
    <property type="nucleotide sequence ID" value="NZ_LN887758.1"/>
</dbReference>